<evidence type="ECO:0000313" key="13">
    <source>
        <dbReference type="Proteomes" id="UP000679213"/>
    </source>
</evidence>
<dbReference type="InterPro" id="IPR014729">
    <property type="entry name" value="Rossmann-like_a/b/a_fold"/>
</dbReference>
<comment type="similarity">
    <text evidence="8 11">Belongs to the QueC family.</text>
</comment>
<evidence type="ECO:0000256" key="7">
    <source>
        <dbReference type="ARBA" id="ARBA00037768"/>
    </source>
</evidence>
<dbReference type="PANTHER" id="PTHR42914">
    <property type="entry name" value="7-CYANO-7-DEAZAGUANINE SYNTHASE"/>
    <property type="match status" value="1"/>
</dbReference>
<evidence type="ECO:0000256" key="8">
    <source>
        <dbReference type="ARBA" id="ARBA00037993"/>
    </source>
</evidence>
<comment type="function">
    <text evidence="7 11">Catalyzes the ATP-dependent conversion of 7-carboxy-7-deazaguanine (CDG) to 7-cyano-7-deazaguanine (preQ(0)).</text>
</comment>
<proteinExistence type="inferred from homology"/>
<gene>
    <name evidence="11 12" type="primary">queC</name>
    <name evidence="12" type="ORF">MLAUSG7_0823</name>
</gene>
<dbReference type="EMBL" id="LR792632">
    <property type="protein sequence ID" value="CAB3288635.1"/>
    <property type="molecule type" value="Genomic_DNA"/>
</dbReference>
<comment type="cofactor">
    <cofactor evidence="11">
        <name>Zn(2+)</name>
        <dbReference type="ChEBI" id="CHEBI:29105"/>
    </cofactor>
    <text evidence="11">Binds 1 zinc ion per subunit.</text>
</comment>
<evidence type="ECO:0000256" key="3">
    <source>
        <dbReference type="ARBA" id="ARBA00022723"/>
    </source>
</evidence>
<evidence type="ECO:0000256" key="10">
    <source>
        <dbReference type="ARBA" id="ARBA00047890"/>
    </source>
</evidence>
<keyword evidence="4 11" id="KW-0547">Nucleotide-binding</keyword>
<evidence type="ECO:0000256" key="1">
    <source>
        <dbReference type="ARBA" id="ARBA00005061"/>
    </source>
</evidence>
<sequence>MKAVTVLSGGLDSTVATLIAKDLGYDLTAVIFNYGQKAAKREINSAKKICEILNIKPIVVDLPFVKQFKKSSLITDKEIPTLKIEELESEKVYETMKSVWVPARNLIMFSIASGFAEALDAKKVFIGINKEEGVTFPDNTIEFVNAFNKALEYGTLNKVKIEAPLYDKTKEEIVKIGHEIEKKLGVEVLKYTYSCYKDNGEDFLHCGKCESCIRRKRAFLMAGVEDKTKYIE</sequence>
<evidence type="ECO:0000256" key="6">
    <source>
        <dbReference type="ARBA" id="ARBA00022840"/>
    </source>
</evidence>
<dbReference type="Gene3D" id="3.40.50.620">
    <property type="entry name" value="HUPs"/>
    <property type="match status" value="1"/>
</dbReference>
<keyword evidence="5 11" id="KW-0862">Zinc</keyword>
<dbReference type="CDD" id="cd01995">
    <property type="entry name" value="QueC-like"/>
    <property type="match status" value="1"/>
</dbReference>
<dbReference type="NCBIfam" id="TIGR00364">
    <property type="entry name" value="7-cyano-7-deazaguanine synthase QueC"/>
    <property type="match status" value="1"/>
</dbReference>
<keyword evidence="2 11" id="KW-0436">Ligase</keyword>
<organism evidence="12 13">
    <name type="scientific">Methanocaldococcus lauensis</name>
    <dbReference type="NCBI Taxonomy" id="2546128"/>
    <lineage>
        <taxon>Archaea</taxon>
        <taxon>Methanobacteriati</taxon>
        <taxon>Methanobacteriota</taxon>
        <taxon>Methanomada group</taxon>
        <taxon>Methanococci</taxon>
        <taxon>Methanococcales</taxon>
        <taxon>Methanocaldococcaceae</taxon>
        <taxon>Methanocaldococcus</taxon>
    </lineage>
</organism>
<protein>
    <recommendedName>
        <fullName evidence="9 11">7-cyano-7-deazaguanine synthase</fullName>
        <ecNumber evidence="9 11">6.3.4.20</ecNumber>
    </recommendedName>
    <alternativeName>
        <fullName evidence="11">7-cyano-7-carbaguanine synthase</fullName>
    </alternativeName>
    <alternativeName>
        <fullName evidence="11">Archaeosine biosynthesis protein QueC</fullName>
    </alternativeName>
    <alternativeName>
        <fullName evidence="11">PreQ(0) synthase</fullName>
    </alternativeName>
</protein>
<dbReference type="GO" id="GO:0008270">
    <property type="term" value="F:zinc ion binding"/>
    <property type="evidence" value="ECO:0007669"/>
    <property type="project" value="UniProtKB-UniRule"/>
</dbReference>
<dbReference type="GO" id="GO:0016879">
    <property type="term" value="F:ligase activity, forming carbon-nitrogen bonds"/>
    <property type="evidence" value="ECO:0007669"/>
    <property type="project" value="UniProtKB-UniRule"/>
</dbReference>
<comment type="catalytic activity">
    <reaction evidence="10 11">
        <text>7-carboxy-7-carbaguanine + NH4(+) + 2 ATP = 7-cyano-7-carbaguanine + 2 AMP + 2 diphosphate + 2 H(+)</text>
        <dbReference type="Rhea" id="RHEA:27982"/>
        <dbReference type="ChEBI" id="CHEBI:15378"/>
        <dbReference type="ChEBI" id="CHEBI:28938"/>
        <dbReference type="ChEBI" id="CHEBI:30616"/>
        <dbReference type="ChEBI" id="CHEBI:33019"/>
        <dbReference type="ChEBI" id="CHEBI:45075"/>
        <dbReference type="ChEBI" id="CHEBI:61036"/>
        <dbReference type="ChEBI" id="CHEBI:456215"/>
        <dbReference type="EC" id="6.3.4.20"/>
    </reaction>
</comment>
<dbReference type="HAMAP" id="MF_01633">
    <property type="entry name" value="QueC"/>
    <property type="match status" value="1"/>
</dbReference>
<keyword evidence="3 11" id="KW-0479">Metal-binding</keyword>
<feature type="binding site" evidence="11">
    <location>
        <position position="195"/>
    </location>
    <ligand>
        <name>Zn(2+)</name>
        <dbReference type="ChEBI" id="CHEBI:29105"/>
    </ligand>
</feature>
<name>A0A8D6PWB3_9EURY</name>
<comment type="pathway">
    <text evidence="1 11">Purine metabolism; 7-cyano-7-deazaguanine biosynthesis.</text>
</comment>
<dbReference type="Proteomes" id="UP000679213">
    <property type="component" value="Chromosome I"/>
</dbReference>
<feature type="binding site" evidence="11">
    <location>
        <position position="212"/>
    </location>
    <ligand>
        <name>Zn(2+)</name>
        <dbReference type="ChEBI" id="CHEBI:29105"/>
    </ligand>
</feature>
<dbReference type="KEGG" id="mesg:MLAUSG7_0823"/>
<feature type="binding site" evidence="11">
    <location>
        <position position="209"/>
    </location>
    <ligand>
        <name>Zn(2+)</name>
        <dbReference type="ChEBI" id="CHEBI:29105"/>
    </ligand>
</feature>
<feature type="binding site" evidence="11">
    <location>
        <begin position="7"/>
        <end position="17"/>
    </location>
    <ligand>
        <name>ATP</name>
        <dbReference type="ChEBI" id="CHEBI:30616"/>
    </ligand>
</feature>
<keyword evidence="13" id="KW-1185">Reference proteome</keyword>
<dbReference type="AlphaFoldDB" id="A0A8D6PWB3"/>
<dbReference type="GO" id="GO:0005524">
    <property type="term" value="F:ATP binding"/>
    <property type="evidence" value="ECO:0007669"/>
    <property type="project" value="UniProtKB-UniRule"/>
</dbReference>
<reference evidence="12 13" key="1">
    <citation type="submission" date="2020-04" db="EMBL/GenBank/DDBJ databases">
        <authorList>
            <consortium name="Genoscope - CEA"/>
            <person name="William W."/>
        </authorList>
    </citation>
    <scope>NUCLEOTIDE SEQUENCE [LARGE SCALE GENOMIC DNA]</scope>
    <source>
        <strain evidence="12 13">SG7</strain>
    </source>
</reference>
<dbReference type="PIRSF" id="PIRSF006293">
    <property type="entry name" value="ExsB"/>
    <property type="match status" value="1"/>
</dbReference>
<dbReference type="UniPathway" id="UPA00391"/>
<evidence type="ECO:0000256" key="5">
    <source>
        <dbReference type="ARBA" id="ARBA00022833"/>
    </source>
</evidence>
<evidence type="ECO:0000313" key="12">
    <source>
        <dbReference type="EMBL" id="CAB3288635.1"/>
    </source>
</evidence>
<dbReference type="SUPFAM" id="SSF52402">
    <property type="entry name" value="Adenine nucleotide alpha hydrolases-like"/>
    <property type="match status" value="1"/>
</dbReference>
<dbReference type="RefSeq" id="WP_214400668.1">
    <property type="nucleotide sequence ID" value="NZ_LR792632.1"/>
</dbReference>
<feature type="binding site" evidence="11">
    <location>
        <position position="206"/>
    </location>
    <ligand>
        <name>Zn(2+)</name>
        <dbReference type="ChEBI" id="CHEBI:29105"/>
    </ligand>
</feature>
<dbReference type="InterPro" id="IPR018317">
    <property type="entry name" value="QueC"/>
</dbReference>
<keyword evidence="6 11" id="KW-0067">ATP-binding</keyword>
<accession>A0A8D6PWB3</accession>
<dbReference type="Pfam" id="PF06508">
    <property type="entry name" value="QueC"/>
    <property type="match status" value="1"/>
</dbReference>
<dbReference type="GeneID" id="65883630"/>
<dbReference type="PANTHER" id="PTHR42914:SF1">
    <property type="entry name" value="7-CYANO-7-DEAZAGUANINE SYNTHASE"/>
    <property type="match status" value="1"/>
</dbReference>
<evidence type="ECO:0000256" key="4">
    <source>
        <dbReference type="ARBA" id="ARBA00022741"/>
    </source>
</evidence>
<evidence type="ECO:0000256" key="9">
    <source>
        <dbReference type="ARBA" id="ARBA00039149"/>
    </source>
</evidence>
<evidence type="ECO:0000256" key="11">
    <source>
        <dbReference type="HAMAP-Rule" id="MF_01633"/>
    </source>
</evidence>
<dbReference type="EC" id="6.3.4.20" evidence="9 11"/>
<evidence type="ECO:0000256" key="2">
    <source>
        <dbReference type="ARBA" id="ARBA00022598"/>
    </source>
</evidence>